<evidence type="ECO:0000313" key="8">
    <source>
        <dbReference type="EMBL" id="SVD39396.1"/>
    </source>
</evidence>
<dbReference type="InterPro" id="IPR015879">
    <property type="entry name" value="Ring_hydroxy_dOase_asu_C_dom"/>
</dbReference>
<dbReference type="PRINTS" id="PR00090">
    <property type="entry name" value="RNGDIOXGNASE"/>
</dbReference>
<evidence type="ECO:0000259" key="7">
    <source>
        <dbReference type="PROSITE" id="PS51296"/>
    </source>
</evidence>
<dbReference type="PANTHER" id="PTHR43756">
    <property type="entry name" value="CHOLINE MONOOXYGENASE, CHLOROPLASTIC"/>
    <property type="match status" value="1"/>
</dbReference>
<dbReference type="GO" id="GO:0051537">
    <property type="term" value="F:2 iron, 2 sulfur cluster binding"/>
    <property type="evidence" value="ECO:0007669"/>
    <property type="project" value="UniProtKB-KW"/>
</dbReference>
<dbReference type="GO" id="GO:0005506">
    <property type="term" value="F:iron ion binding"/>
    <property type="evidence" value="ECO:0007669"/>
    <property type="project" value="InterPro"/>
</dbReference>
<dbReference type="SUPFAM" id="SSF50022">
    <property type="entry name" value="ISP domain"/>
    <property type="match status" value="1"/>
</dbReference>
<dbReference type="AlphaFoldDB" id="A0A382UYQ2"/>
<evidence type="ECO:0000256" key="2">
    <source>
        <dbReference type="ARBA" id="ARBA00022714"/>
    </source>
</evidence>
<keyword evidence="6" id="KW-0411">Iron-sulfur</keyword>
<dbReference type="PANTHER" id="PTHR43756:SF5">
    <property type="entry name" value="CHOLINE MONOOXYGENASE, CHLOROPLASTIC"/>
    <property type="match status" value="1"/>
</dbReference>
<evidence type="ECO:0000256" key="5">
    <source>
        <dbReference type="ARBA" id="ARBA00023004"/>
    </source>
</evidence>
<dbReference type="SUPFAM" id="SSF55961">
    <property type="entry name" value="Bet v1-like"/>
    <property type="match status" value="1"/>
</dbReference>
<evidence type="ECO:0000256" key="1">
    <source>
        <dbReference type="ARBA" id="ARBA00001962"/>
    </source>
</evidence>
<proteinExistence type="predicted"/>
<dbReference type="InterPro" id="IPR036922">
    <property type="entry name" value="Rieske_2Fe-2S_sf"/>
</dbReference>
<dbReference type="EMBL" id="UINC01147839">
    <property type="protein sequence ID" value="SVD39396.1"/>
    <property type="molecule type" value="Genomic_DNA"/>
</dbReference>
<keyword evidence="2" id="KW-0001">2Fe-2S</keyword>
<organism evidence="8">
    <name type="scientific">marine metagenome</name>
    <dbReference type="NCBI Taxonomy" id="408172"/>
    <lineage>
        <taxon>unclassified sequences</taxon>
        <taxon>metagenomes</taxon>
        <taxon>ecological metagenomes</taxon>
    </lineage>
</organism>
<keyword evidence="3" id="KW-0479">Metal-binding</keyword>
<dbReference type="Gene3D" id="3.90.380.10">
    <property type="entry name" value="Naphthalene 1,2-dioxygenase Alpha Subunit, Chain A, domain 1"/>
    <property type="match status" value="2"/>
</dbReference>
<evidence type="ECO:0000256" key="4">
    <source>
        <dbReference type="ARBA" id="ARBA00023002"/>
    </source>
</evidence>
<reference evidence="8" key="1">
    <citation type="submission" date="2018-05" db="EMBL/GenBank/DDBJ databases">
        <authorList>
            <person name="Lanie J.A."/>
            <person name="Ng W.-L."/>
            <person name="Kazmierczak K.M."/>
            <person name="Andrzejewski T.M."/>
            <person name="Davidsen T.M."/>
            <person name="Wayne K.J."/>
            <person name="Tettelin H."/>
            <person name="Glass J.I."/>
            <person name="Rusch D."/>
            <person name="Podicherti R."/>
            <person name="Tsui H.-C.T."/>
            <person name="Winkler M.E."/>
        </authorList>
    </citation>
    <scope>NUCLEOTIDE SEQUENCE</scope>
</reference>
<dbReference type="PROSITE" id="PS51296">
    <property type="entry name" value="RIESKE"/>
    <property type="match status" value="1"/>
</dbReference>
<dbReference type="Pfam" id="PF00848">
    <property type="entry name" value="Ring_hydroxyl_A"/>
    <property type="match status" value="1"/>
</dbReference>
<dbReference type="InterPro" id="IPR001663">
    <property type="entry name" value="Rng_hydr_dOase-A"/>
</dbReference>
<feature type="non-terminal residue" evidence="8">
    <location>
        <position position="275"/>
    </location>
</feature>
<dbReference type="GO" id="GO:0016491">
    <property type="term" value="F:oxidoreductase activity"/>
    <property type="evidence" value="ECO:0007669"/>
    <property type="project" value="UniProtKB-KW"/>
</dbReference>
<keyword evidence="4" id="KW-0560">Oxidoreductase</keyword>
<evidence type="ECO:0000256" key="3">
    <source>
        <dbReference type="ARBA" id="ARBA00022723"/>
    </source>
</evidence>
<gene>
    <name evidence="8" type="ORF">METZ01_LOCUS392250</name>
</gene>
<sequence>MKEALVERLKEEIRYEFSREGPPEGFPKFPDIPAGRYREEGFFDLEMKHLWTKVWLYANRQEELPDPGSYQLWDYLHTPVVIVRDEEGLLHAFYNTTPSGKYYVEPHDDSGLYGERIFEEGYETKQSFQTQNEFPRRSLKDGVLKDPDTGQVYDLKGQPVSPTTDVDSLQELRCEIWDGWVFINQDLNAEPLLEWMHPLPEQMEMFQGEKLRLINKRRTIIPCNWKVTVEAFQEVYHFKHIHQKAGVSGLDQRGATMGVLPNGHSRMITPLSKRA</sequence>
<dbReference type="InterPro" id="IPR017941">
    <property type="entry name" value="Rieske_2Fe-2S"/>
</dbReference>
<feature type="domain" description="Rieske" evidence="7">
    <location>
        <begin position="55"/>
        <end position="183"/>
    </location>
</feature>
<evidence type="ECO:0000256" key="6">
    <source>
        <dbReference type="ARBA" id="ARBA00023014"/>
    </source>
</evidence>
<keyword evidence="5" id="KW-0408">Iron</keyword>
<accession>A0A382UYQ2</accession>
<name>A0A382UYQ2_9ZZZZ</name>
<dbReference type="Gene3D" id="2.102.10.10">
    <property type="entry name" value="Rieske [2Fe-2S] iron-sulphur domain"/>
    <property type="match status" value="1"/>
</dbReference>
<comment type="cofactor">
    <cofactor evidence="1">
        <name>Fe cation</name>
        <dbReference type="ChEBI" id="CHEBI:24875"/>
    </cofactor>
</comment>
<protein>
    <recommendedName>
        <fullName evidence="7">Rieske domain-containing protein</fullName>
    </recommendedName>
</protein>